<reference evidence="6 7" key="1">
    <citation type="submission" date="2021-03" db="EMBL/GenBank/DDBJ databases">
        <authorList>
            <person name="Gilmore M.S."/>
            <person name="Schwartzman J."/>
            <person name="Van Tyne D."/>
            <person name="Martin M."/>
            <person name="Earl A.M."/>
            <person name="Manson A.L."/>
            <person name="Straub T."/>
            <person name="Salamzade R."/>
            <person name="Saavedra J."/>
            <person name="Lebreton F."/>
            <person name="Prichula J."/>
            <person name="Schaufler K."/>
            <person name="Gaca A."/>
            <person name="Sgardioli B."/>
            <person name="Wagenaar J."/>
            <person name="Strong T."/>
        </authorList>
    </citation>
    <scope>NUCLEOTIDE SEQUENCE [LARGE SCALE GENOMIC DNA]</scope>
    <source>
        <strain evidence="6 7">665A</strain>
    </source>
</reference>
<evidence type="ECO:0000256" key="2">
    <source>
        <dbReference type="ARBA" id="ARBA00023015"/>
    </source>
</evidence>
<reference evidence="6 7" key="2">
    <citation type="submission" date="2024-02" db="EMBL/GenBank/DDBJ databases">
        <title>The Genome Sequence of Enterococcus sp. DIV0159.</title>
        <authorList>
            <person name="Earl A."/>
            <person name="Manson A."/>
            <person name="Gilmore M."/>
            <person name="Sanders J."/>
            <person name="Shea T."/>
            <person name="Howe W."/>
            <person name="Livny J."/>
            <person name="Cuomo C."/>
            <person name="Neafsey D."/>
            <person name="Birren B."/>
        </authorList>
    </citation>
    <scope>NUCLEOTIDE SEQUENCE [LARGE SCALE GENOMIC DNA]</scope>
    <source>
        <strain evidence="6 7">665A</strain>
    </source>
</reference>
<evidence type="ECO:0000313" key="7">
    <source>
        <dbReference type="Proteomes" id="UP000664357"/>
    </source>
</evidence>
<dbReference type="SUPFAM" id="SSF46955">
    <property type="entry name" value="Putative DNA-binding domain"/>
    <property type="match status" value="1"/>
</dbReference>
<accession>A0ABV0ERX7</accession>
<keyword evidence="2" id="KW-0805">Transcription regulation</keyword>
<keyword evidence="1" id="KW-0678">Repressor</keyword>
<dbReference type="PROSITE" id="PS50937">
    <property type="entry name" value="HTH_MERR_2"/>
    <property type="match status" value="1"/>
</dbReference>
<dbReference type="PRINTS" id="PR00040">
    <property type="entry name" value="HTHMERR"/>
</dbReference>
<evidence type="ECO:0000256" key="1">
    <source>
        <dbReference type="ARBA" id="ARBA00022491"/>
    </source>
</evidence>
<keyword evidence="7" id="KW-1185">Reference proteome</keyword>
<dbReference type="RefSeq" id="WP_207704272.1">
    <property type="nucleotide sequence ID" value="NZ_JAFREL020000001.1"/>
</dbReference>
<gene>
    <name evidence="6" type="ORF">JZO67_002210</name>
</gene>
<dbReference type="Gene3D" id="1.10.1660.10">
    <property type="match status" value="1"/>
</dbReference>
<proteinExistence type="predicted"/>
<name>A0ABV0ERX7_9ENTE</name>
<dbReference type="PANTHER" id="PTHR30204:SF69">
    <property type="entry name" value="MERR-FAMILY TRANSCRIPTIONAL REGULATOR"/>
    <property type="match status" value="1"/>
</dbReference>
<keyword evidence="3" id="KW-0238">DNA-binding</keyword>
<dbReference type="Proteomes" id="UP000664357">
    <property type="component" value="Unassembled WGS sequence"/>
</dbReference>
<dbReference type="PANTHER" id="PTHR30204">
    <property type="entry name" value="REDOX-CYCLING DRUG-SENSING TRANSCRIPTIONAL ACTIVATOR SOXR"/>
    <property type="match status" value="1"/>
</dbReference>
<evidence type="ECO:0000256" key="4">
    <source>
        <dbReference type="ARBA" id="ARBA00023163"/>
    </source>
</evidence>
<protein>
    <recommendedName>
        <fullName evidence="5">HTH merR-type domain-containing protein</fullName>
    </recommendedName>
</protein>
<sequence>MIYSIGKFSELTGFSIDTLRYYEKQEIIIPKRDHNNRRIYDEKDVEWLAFIRKLKLTGMKLKDIQTYSKLRYEGDKTVQPRLNLLLAQSELLYQQKVEIEQHISFLNQKITVYQKMLTEQNKTE</sequence>
<evidence type="ECO:0000259" key="5">
    <source>
        <dbReference type="PROSITE" id="PS50937"/>
    </source>
</evidence>
<dbReference type="InterPro" id="IPR009061">
    <property type="entry name" value="DNA-bd_dom_put_sf"/>
</dbReference>
<keyword evidence="4" id="KW-0804">Transcription</keyword>
<comment type="caution">
    <text evidence="6">The sequence shown here is derived from an EMBL/GenBank/DDBJ whole genome shotgun (WGS) entry which is preliminary data.</text>
</comment>
<dbReference type="EMBL" id="JAFREL020000001">
    <property type="protein sequence ID" value="MEO1770259.1"/>
    <property type="molecule type" value="Genomic_DNA"/>
</dbReference>
<dbReference type="InterPro" id="IPR000551">
    <property type="entry name" value="MerR-type_HTH_dom"/>
</dbReference>
<dbReference type="SMART" id="SM00422">
    <property type="entry name" value="HTH_MERR"/>
    <property type="match status" value="1"/>
</dbReference>
<organism evidence="6 7">
    <name type="scientific">Candidatus Enterococcus ferrettii</name>
    <dbReference type="NCBI Taxonomy" id="2815324"/>
    <lineage>
        <taxon>Bacteria</taxon>
        <taxon>Bacillati</taxon>
        <taxon>Bacillota</taxon>
        <taxon>Bacilli</taxon>
        <taxon>Lactobacillales</taxon>
        <taxon>Enterococcaceae</taxon>
        <taxon>Enterococcus</taxon>
    </lineage>
</organism>
<evidence type="ECO:0000256" key="3">
    <source>
        <dbReference type="ARBA" id="ARBA00023125"/>
    </source>
</evidence>
<dbReference type="Pfam" id="PF13411">
    <property type="entry name" value="MerR_1"/>
    <property type="match status" value="1"/>
</dbReference>
<dbReference type="InterPro" id="IPR047057">
    <property type="entry name" value="MerR_fam"/>
</dbReference>
<feature type="domain" description="HTH merR-type" evidence="5">
    <location>
        <begin position="1"/>
        <end position="70"/>
    </location>
</feature>
<evidence type="ECO:0000313" key="6">
    <source>
        <dbReference type="EMBL" id="MEO1770259.1"/>
    </source>
</evidence>
<dbReference type="CDD" id="cd01109">
    <property type="entry name" value="HTH_YyaN"/>
    <property type="match status" value="1"/>
</dbReference>